<proteinExistence type="inferred from homology"/>
<dbReference type="AlphaFoldDB" id="A0A1W7CUF9"/>
<feature type="region of interest" description="Disordered" evidence="11">
    <location>
        <begin position="570"/>
        <end position="594"/>
    </location>
</feature>
<feature type="domain" description="ABC transmembrane type-1" evidence="14">
    <location>
        <begin position="18"/>
        <end position="301"/>
    </location>
</feature>
<dbReference type="SUPFAM" id="SSF90123">
    <property type="entry name" value="ABC transporter transmembrane region"/>
    <property type="match status" value="1"/>
</dbReference>
<keyword evidence="7" id="KW-0067">ATP-binding</keyword>
<accession>A0A1W7CUF9</accession>
<dbReference type="InterPro" id="IPR017871">
    <property type="entry name" value="ABC_transporter-like_CS"/>
</dbReference>
<evidence type="ECO:0000256" key="9">
    <source>
        <dbReference type="ARBA" id="ARBA00023136"/>
    </source>
</evidence>
<reference evidence="15 16" key="1">
    <citation type="submission" date="2017-05" db="EMBL/GenBank/DDBJ databases">
        <title>Complete genome sequence of Streptomyces sp. SCSIO 03032 revealed the diverse biosynthetic pathways for its bioactive secondary metabolites.</title>
        <authorList>
            <person name="Ma L."/>
            <person name="Zhu Y."/>
            <person name="Zhang W."/>
            <person name="Zhang G."/>
            <person name="Tian X."/>
            <person name="Zhang S."/>
            <person name="Zhang C."/>
        </authorList>
    </citation>
    <scope>NUCLEOTIDE SEQUENCE [LARGE SCALE GENOMIC DNA]</scope>
    <source>
        <strain evidence="15 16">SCSIO 03032</strain>
    </source>
</reference>
<evidence type="ECO:0000313" key="15">
    <source>
        <dbReference type="EMBL" id="ARQ68346.1"/>
    </source>
</evidence>
<evidence type="ECO:0000256" key="12">
    <source>
        <dbReference type="SAM" id="Phobius"/>
    </source>
</evidence>
<dbReference type="InterPro" id="IPR011527">
    <property type="entry name" value="ABC1_TM_dom"/>
</dbReference>
<protein>
    <recommendedName>
        <fullName evidence="17">ABC transporter ATP-binding protein</fullName>
    </recommendedName>
</protein>
<keyword evidence="5 12" id="KW-0812">Transmembrane</keyword>
<evidence type="ECO:0000256" key="10">
    <source>
        <dbReference type="ARBA" id="ARBA00023455"/>
    </source>
</evidence>
<dbReference type="PANTHER" id="PTHR24221:SF646">
    <property type="entry name" value="HAEMOLYSIN SECRETION ATP-BINDING PROTEIN"/>
    <property type="match status" value="1"/>
</dbReference>
<dbReference type="Pfam" id="PF00005">
    <property type="entry name" value="ABC_tran"/>
    <property type="match status" value="1"/>
</dbReference>
<evidence type="ECO:0000256" key="11">
    <source>
        <dbReference type="SAM" id="MobiDB-lite"/>
    </source>
</evidence>
<dbReference type="Gene3D" id="1.20.1560.10">
    <property type="entry name" value="ABC transporter type 1, transmembrane domain"/>
    <property type="match status" value="1"/>
</dbReference>
<dbReference type="InterPro" id="IPR036640">
    <property type="entry name" value="ABC1_TM_sf"/>
</dbReference>
<dbReference type="InterPro" id="IPR003439">
    <property type="entry name" value="ABC_transporter-like_ATP-bd"/>
</dbReference>
<dbReference type="KEGG" id="smao:CAG99_05340"/>
<evidence type="ECO:0000256" key="6">
    <source>
        <dbReference type="ARBA" id="ARBA00022741"/>
    </source>
</evidence>
<gene>
    <name evidence="15" type="ORF">CAG99_05340</name>
</gene>
<evidence type="ECO:0000256" key="8">
    <source>
        <dbReference type="ARBA" id="ARBA00022989"/>
    </source>
</evidence>
<feature type="compositionally biased region" description="Basic and acidic residues" evidence="11">
    <location>
        <begin position="583"/>
        <end position="594"/>
    </location>
</feature>
<comment type="subcellular location">
    <subcellularLocation>
        <location evidence="1">Cell inner membrane</location>
        <topology evidence="1">Multi-pass membrane protein</topology>
    </subcellularLocation>
</comment>
<evidence type="ECO:0000313" key="16">
    <source>
        <dbReference type="Proteomes" id="UP000194218"/>
    </source>
</evidence>
<evidence type="ECO:0000256" key="2">
    <source>
        <dbReference type="ARBA" id="ARBA00022448"/>
    </source>
</evidence>
<sequence length="594" mass="62622">MLHRRLLRLATAAAGPVLVCAALGLLLSAASLAQAIALARALGHLFAGGDGTDAAIGALAWAAAFMVVRAALLRLDAPLRARCGAEVRARLRDRLVARLGELGPAYAAGARAGRVQNTLVAGVEGLDAYYTRYLPQLLVVATAPAAIVGWLATVHAPGAAVLACAVAIAVVVPRFWDATLLRRGRARWAGMSRLSAEYLEATQAIPTLRVLGAGRRVGARLAERADRLYRDTMAQLRVSLVESGISALAVHGGTAATLAVVAGAALNGGLTPGDAFLFLLCARESFRPLTDLSAAWHAGYLGLTAVDEIEDLFAAVPAVTDRGERRPPPCQPPPDVRFEGVTFTHPGGSAHPALDSATLRCPPGALIGVVGASGAGKSTLADLLARHHDPDAGRVLLAGHPLPEYRLADLRATVTVVHQEPHLFHASVADNIRLARPDATDEQVRRAAGLAGADAFIGRLPSGYRTVLGERGSTLSGGQRQRIALARAFLGTAPVLVLDEATSHLDRETERAVTEALTSAPELAWRTRLVIAHRLDTVRHADLIAVLDRGRVVESGDHEHLMRRDGAYRALVHRQRGPGPSAERADPPRPEAHR</sequence>
<dbReference type="Proteomes" id="UP000194218">
    <property type="component" value="Chromosome"/>
</dbReference>
<dbReference type="PANTHER" id="PTHR24221">
    <property type="entry name" value="ATP-BINDING CASSETTE SUB-FAMILY B"/>
    <property type="match status" value="1"/>
</dbReference>
<keyword evidence="6" id="KW-0547">Nucleotide-binding</keyword>
<feature type="transmembrane region" description="Helical" evidence="12">
    <location>
        <begin position="54"/>
        <end position="72"/>
    </location>
</feature>
<dbReference type="PROSITE" id="PS50893">
    <property type="entry name" value="ABC_TRANSPORTER_2"/>
    <property type="match status" value="1"/>
</dbReference>
<comment type="similarity">
    <text evidence="10">Belongs to the ABC transporter superfamily. Siderophore-Fe(3+) uptake transporter (SIUT) (TC 3.A.1.21) family.</text>
</comment>
<dbReference type="GO" id="GO:0005524">
    <property type="term" value="F:ATP binding"/>
    <property type="evidence" value="ECO:0007669"/>
    <property type="project" value="UniProtKB-KW"/>
</dbReference>
<dbReference type="SMART" id="SM00382">
    <property type="entry name" value="AAA"/>
    <property type="match status" value="1"/>
</dbReference>
<dbReference type="GO" id="GO:0140359">
    <property type="term" value="F:ABC-type transporter activity"/>
    <property type="evidence" value="ECO:0007669"/>
    <property type="project" value="InterPro"/>
</dbReference>
<keyword evidence="2" id="KW-0813">Transport</keyword>
<keyword evidence="4" id="KW-0997">Cell inner membrane</keyword>
<keyword evidence="16" id="KW-1185">Reference proteome</keyword>
<dbReference type="SUPFAM" id="SSF52540">
    <property type="entry name" value="P-loop containing nucleoside triphosphate hydrolases"/>
    <property type="match status" value="1"/>
</dbReference>
<evidence type="ECO:0000259" key="14">
    <source>
        <dbReference type="PROSITE" id="PS50929"/>
    </source>
</evidence>
<evidence type="ECO:0008006" key="17">
    <source>
        <dbReference type="Google" id="ProtNLM"/>
    </source>
</evidence>
<evidence type="ECO:0000256" key="1">
    <source>
        <dbReference type="ARBA" id="ARBA00004429"/>
    </source>
</evidence>
<dbReference type="FunFam" id="3.40.50.300:FF:000221">
    <property type="entry name" value="Multidrug ABC transporter ATP-binding protein"/>
    <property type="match status" value="1"/>
</dbReference>
<evidence type="ECO:0000259" key="13">
    <source>
        <dbReference type="PROSITE" id="PS50893"/>
    </source>
</evidence>
<dbReference type="InterPro" id="IPR003593">
    <property type="entry name" value="AAA+_ATPase"/>
</dbReference>
<dbReference type="PROSITE" id="PS50929">
    <property type="entry name" value="ABC_TM1F"/>
    <property type="match status" value="1"/>
</dbReference>
<keyword evidence="8 12" id="KW-1133">Transmembrane helix</keyword>
<dbReference type="GO" id="GO:0016887">
    <property type="term" value="F:ATP hydrolysis activity"/>
    <property type="evidence" value="ECO:0007669"/>
    <property type="project" value="InterPro"/>
</dbReference>
<keyword evidence="9 12" id="KW-0472">Membrane</keyword>
<dbReference type="Gene3D" id="3.40.50.300">
    <property type="entry name" value="P-loop containing nucleotide triphosphate hydrolases"/>
    <property type="match status" value="1"/>
</dbReference>
<dbReference type="InterPro" id="IPR039421">
    <property type="entry name" value="Type_1_exporter"/>
</dbReference>
<evidence type="ECO:0000256" key="5">
    <source>
        <dbReference type="ARBA" id="ARBA00022692"/>
    </source>
</evidence>
<keyword evidence="3" id="KW-1003">Cell membrane</keyword>
<dbReference type="GO" id="GO:0005886">
    <property type="term" value="C:plasma membrane"/>
    <property type="evidence" value="ECO:0007669"/>
    <property type="project" value="UniProtKB-SubCell"/>
</dbReference>
<dbReference type="OrthoDB" id="9806127at2"/>
<dbReference type="RefSeq" id="WP_086157857.1">
    <property type="nucleotide sequence ID" value="NZ_CP021121.1"/>
</dbReference>
<evidence type="ECO:0000256" key="4">
    <source>
        <dbReference type="ARBA" id="ARBA00022519"/>
    </source>
</evidence>
<feature type="transmembrane region" description="Helical" evidence="12">
    <location>
        <begin position="133"/>
        <end position="152"/>
    </location>
</feature>
<evidence type="ECO:0000256" key="3">
    <source>
        <dbReference type="ARBA" id="ARBA00022475"/>
    </source>
</evidence>
<dbReference type="PROSITE" id="PS00211">
    <property type="entry name" value="ABC_TRANSPORTER_1"/>
    <property type="match status" value="1"/>
</dbReference>
<dbReference type="EMBL" id="CP021121">
    <property type="protein sequence ID" value="ARQ68346.1"/>
    <property type="molecule type" value="Genomic_DNA"/>
</dbReference>
<feature type="domain" description="ABC transporter" evidence="13">
    <location>
        <begin position="336"/>
        <end position="574"/>
    </location>
</feature>
<dbReference type="Pfam" id="PF00664">
    <property type="entry name" value="ABC_membrane"/>
    <property type="match status" value="1"/>
</dbReference>
<feature type="transmembrane region" description="Helical" evidence="12">
    <location>
        <begin position="158"/>
        <end position="176"/>
    </location>
</feature>
<dbReference type="GO" id="GO:0034040">
    <property type="term" value="F:ATPase-coupled lipid transmembrane transporter activity"/>
    <property type="evidence" value="ECO:0007669"/>
    <property type="project" value="TreeGrafter"/>
</dbReference>
<organism evidence="15 16">
    <name type="scientific">Streptomyces marincola</name>
    <dbReference type="NCBI Taxonomy" id="2878388"/>
    <lineage>
        <taxon>Bacteria</taxon>
        <taxon>Bacillati</taxon>
        <taxon>Actinomycetota</taxon>
        <taxon>Actinomycetes</taxon>
        <taxon>Kitasatosporales</taxon>
        <taxon>Streptomycetaceae</taxon>
        <taxon>Streptomyces</taxon>
    </lineage>
</organism>
<dbReference type="InterPro" id="IPR027417">
    <property type="entry name" value="P-loop_NTPase"/>
</dbReference>
<evidence type="ECO:0000256" key="7">
    <source>
        <dbReference type="ARBA" id="ARBA00022840"/>
    </source>
</evidence>
<name>A0A1W7CUF9_9ACTN</name>